<organism evidence="6 7">
    <name type="scientific">Lynx canadensis</name>
    <name type="common">Canada lynx</name>
    <name type="synonym">Felis canadensis</name>
    <dbReference type="NCBI Taxonomy" id="61383"/>
    <lineage>
        <taxon>Eukaryota</taxon>
        <taxon>Metazoa</taxon>
        <taxon>Chordata</taxon>
        <taxon>Craniata</taxon>
        <taxon>Vertebrata</taxon>
        <taxon>Euteleostomi</taxon>
        <taxon>Mammalia</taxon>
        <taxon>Eutheria</taxon>
        <taxon>Laurasiatheria</taxon>
        <taxon>Carnivora</taxon>
        <taxon>Feliformia</taxon>
        <taxon>Felidae</taxon>
        <taxon>Felinae</taxon>
        <taxon>Lynx</taxon>
    </lineage>
</organism>
<dbReference type="AlphaFoldDB" id="A0A667HI68"/>
<keyword evidence="3" id="KW-0378">Hydrolase</keyword>
<sequence length="184" mass="20758">MAQAHWGCCPWLVLLCALGAWGHPKSVDLKAEDVRNCLISPPYLPVTVVNTTAQLTALRQQMHIQNLFAYIIPETDAHMSEYIGTRDKRRAWMTGFTGSAGTAVVTMGKAGLWTDSRYWTQAERQMDCNWELHKEVDTASIVVWLLTEVPAGKRVGFDPFLFSIGMFFPFLHLSTATRVTQPLW</sequence>
<dbReference type="GO" id="GO:0046872">
    <property type="term" value="F:metal ion binding"/>
    <property type="evidence" value="ECO:0007669"/>
    <property type="project" value="UniProtKB-KW"/>
</dbReference>
<feature type="signal peptide" evidence="4">
    <location>
        <begin position="1"/>
        <end position="22"/>
    </location>
</feature>
<evidence type="ECO:0000259" key="5">
    <source>
        <dbReference type="Pfam" id="PF01321"/>
    </source>
</evidence>
<evidence type="ECO:0000256" key="3">
    <source>
        <dbReference type="ARBA" id="ARBA00022801"/>
    </source>
</evidence>
<dbReference type="Ensembl" id="ENSLCNT00005029601.1">
    <property type="protein sequence ID" value="ENSLCNP00005026498.1"/>
    <property type="gene ID" value="ENSLCNG00005017193.1"/>
</dbReference>
<keyword evidence="2" id="KW-0479">Metal-binding</keyword>
<comment type="similarity">
    <text evidence="1">Belongs to the peptidase M24B family.</text>
</comment>
<dbReference type="GO" id="GO:0016787">
    <property type="term" value="F:hydrolase activity"/>
    <property type="evidence" value="ECO:0007669"/>
    <property type="project" value="UniProtKB-KW"/>
</dbReference>
<dbReference type="InterPro" id="IPR000587">
    <property type="entry name" value="Creatinase_N"/>
</dbReference>
<reference evidence="6" key="1">
    <citation type="submission" date="2025-08" db="UniProtKB">
        <authorList>
            <consortium name="Ensembl"/>
        </authorList>
    </citation>
    <scope>IDENTIFICATION</scope>
</reference>
<gene>
    <name evidence="6" type="primary">XPNPEP2</name>
</gene>
<dbReference type="InterPro" id="IPR050422">
    <property type="entry name" value="X-Pro_aminopeptidase_P"/>
</dbReference>
<evidence type="ECO:0000256" key="2">
    <source>
        <dbReference type="ARBA" id="ARBA00022723"/>
    </source>
</evidence>
<reference evidence="6" key="2">
    <citation type="submission" date="2025-09" db="UniProtKB">
        <authorList>
            <consortium name="Ensembl"/>
        </authorList>
    </citation>
    <scope>IDENTIFICATION</scope>
</reference>
<dbReference type="Gene3D" id="3.40.350.10">
    <property type="entry name" value="Creatinase/prolidase N-terminal domain"/>
    <property type="match status" value="1"/>
</dbReference>
<dbReference type="FunFam" id="3.40.350.10:FF:000003">
    <property type="entry name" value="Xaa-pro aminopeptidase P"/>
    <property type="match status" value="1"/>
</dbReference>
<dbReference type="SUPFAM" id="SSF53092">
    <property type="entry name" value="Creatinase/prolidase N-terminal domain"/>
    <property type="match status" value="1"/>
</dbReference>
<proteinExistence type="inferred from homology"/>
<evidence type="ECO:0000256" key="4">
    <source>
        <dbReference type="SAM" id="SignalP"/>
    </source>
</evidence>
<dbReference type="Pfam" id="PF01321">
    <property type="entry name" value="Creatinase_N"/>
    <property type="match status" value="1"/>
</dbReference>
<evidence type="ECO:0000313" key="7">
    <source>
        <dbReference type="Proteomes" id="UP000472241"/>
    </source>
</evidence>
<keyword evidence="7" id="KW-1185">Reference proteome</keyword>
<dbReference type="PANTHER" id="PTHR43763:SF4">
    <property type="entry name" value="XAA-PRO AMINOPEPTIDASE 2"/>
    <property type="match status" value="1"/>
</dbReference>
<feature type="chain" id="PRO_5025469028" evidence="4">
    <location>
        <begin position="23"/>
        <end position="184"/>
    </location>
</feature>
<evidence type="ECO:0000256" key="1">
    <source>
        <dbReference type="ARBA" id="ARBA00008766"/>
    </source>
</evidence>
<dbReference type="InterPro" id="IPR029149">
    <property type="entry name" value="Creatin/AminoP/Spt16_N"/>
</dbReference>
<accession>A0A667HI68</accession>
<feature type="domain" description="Creatinase N-terminal" evidence="5">
    <location>
        <begin position="55"/>
        <end position="165"/>
    </location>
</feature>
<name>A0A667HI68_LYNCA</name>
<dbReference type="PANTHER" id="PTHR43763">
    <property type="entry name" value="XAA-PRO AMINOPEPTIDASE 1"/>
    <property type="match status" value="1"/>
</dbReference>
<evidence type="ECO:0000313" key="6">
    <source>
        <dbReference type="Ensembl" id="ENSLCNP00005026498.1"/>
    </source>
</evidence>
<dbReference type="Proteomes" id="UP000472241">
    <property type="component" value="Unplaced"/>
</dbReference>
<protein>
    <submittedName>
        <fullName evidence="6">X-prolyl aminopeptidase 2</fullName>
    </submittedName>
</protein>
<keyword evidence="4" id="KW-0732">Signal</keyword>